<dbReference type="InterPro" id="IPR024937">
    <property type="entry name" value="Domain_X"/>
</dbReference>
<evidence type="ECO:0000313" key="3">
    <source>
        <dbReference type="Proteomes" id="UP000822688"/>
    </source>
</evidence>
<dbReference type="EMBL" id="CM026421">
    <property type="protein sequence ID" value="KAG0589497.1"/>
    <property type="molecule type" value="Genomic_DNA"/>
</dbReference>
<dbReference type="GO" id="GO:0006315">
    <property type="term" value="P:homing of group II introns"/>
    <property type="evidence" value="ECO:0007669"/>
    <property type="project" value="TreeGrafter"/>
</dbReference>
<protein>
    <recommendedName>
        <fullName evidence="1">Domain X domain-containing protein</fullName>
    </recommendedName>
</protein>
<evidence type="ECO:0000313" key="2">
    <source>
        <dbReference type="EMBL" id="KAG0589497.1"/>
    </source>
</evidence>
<organism evidence="2 3">
    <name type="scientific">Ceratodon purpureus</name>
    <name type="common">Fire moss</name>
    <name type="synonym">Dicranum purpureum</name>
    <dbReference type="NCBI Taxonomy" id="3225"/>
    <lineage>
        <taxon>Eukaryota</taxon>
        <taxon>Viridiplantae</taxon>
        <taxon>Streptophyta</taxon>
        <taxon>Embryophyta</taxon>
        <taxon>Bryophyta</taxon>
        <taxon>Bryophytina</taxon>
        <taxon>Bryopsida</taxon>
        <taxon>Dicranidae</taxon>
        <taxon>Pseudoditrichales</taxon>
        <taxon>Ditrichaceae</taxon>
        <taxon>Ceratodon</taxon>
    </lineage>
</organism>
<reference evidence="2" key="1">
    <citation type="submission" date="2020-06" db="EMBL/GenBank/DDBJ databases">
        <title>WGS assembly of Ceratodon purpureus strain R40.</title>
        <authorList>
            <person name="Carey S.B."/>
            <person name="Jenkins J."/>
            <person name="Shu S."/>
            <person name="Lovell J.T."/>
            <person name="Sreedasyam A."/>
            <person name="Maumus F."/>
            <person name="Tiley G.P."/>
            <person name="Fernandez-Pozo N."/>
            <person name="Barry K."/>
            <person name="Chen C."/>
            <person name="Wang M."/>
            <person name="Lipzen A."/>
            <person name="Daum C."/>
            <person name="Saski C.A."/>
            <person name="Payton A.C."/>
            <person name="Mcbreen J.C."/>
            <person name="Conrad R.E."/>
            <person name="Kollar L.M."/>
            <person name="Olsson S."/>
            <person name="Huttunen S."/>
            <person name="Landis J.B."/>
            <person name="Wickett N.J."/>
            <person name="Johnson M.G."/>
            <person name="Rensing S.A."/>
            <person name="Grimwood J."/>
            <person name="Schmutz J."/>
            <person name="Mcdaniel S.F."/>
        </authorList>
    </citation>
    <scope>NUCLEOTIDE SEQUENCE</scope>
    <source>
        <strain evidence="2">R40</strain>
    </source>
</reference>
<gene>
    <name evidence="2" type="ORF">KC19_1G024300</name>
</gene>
<feature type="domain" description="Domain X" evidence="1">
    <location>
        <begin position="118"/>
        <end position="214"/>
    </location>
</feature>
<dbReference type="GO" id="GO:0005739">
    <property type="term" value="C:mitochondrion"/>
    <property type="evidence" value="ECO:0007669"/>
    <property type="project" value="TreeGrafter"/>
</dbReference>
<proteinExistence type="predicted"/>
<accession>A0A8T0J1R7</accession>
<dbReference type="AlphaFoldDB" id="A0A8T0J1R7"/>
<dbReference type="GO" id="GO:0090615">
    <property type="term" value="P:mitochondrial mRNA processing"/>
    <property type="evidence" value="ECO:0007669"/>
    <property type="project" value="TreeGrafter"/>
</dbReference>
<evidence type="ECO:0000259" key="1">
    <source>
        <dbReference type="Pfam" id="PF01348"/>
    </source>
</evidence>
<name>A0A8T0J1R7_CERPU</name>
<keyword evidence="3" id="KW-1185">Reference proteome</keyword>
<comment type="caution">
    <text evidence="2">The sequence shown here is derived from an EMBL/GenBank/DDBJ whole genome shotgun (WGS) entry which is preliminary data.</text>
</comment>
<dbReference type="PANTHER" id="PTHR33642:SF4">
    <property type="entry name" value="COX1_OXI3 INTRON 1 PROTEIN-RELATED"/>
    <property type="match status" value="1"/>
</dbReference>
<dbReference type="GO" id="GO:0003964">
    <property type="term" value="F:RNA-directed DNA polymerase activity"/>
    <property type="evidence" value="ECO:0007669"/>
    <property type="project" value="TreeGrafter"/>
</dbReference>
<sequence>MAMARAMQAARVLLRRPACSSTLLPEFHQVDGRILAPLRSCSSLLGTNSSDFAGFEGEFGDGWRAGGLKRSMHTDVSAARVGRRAARVEESEDDMNFSEEDEPREEHVMVRPFEAPVALEAPVKLLYELLQKKGFIDEKVRPLPIDQVASQDDHRIVAWYRSIGIGLLRYHSYCDNLSKVRAIVNYLLRWSAIYTLAKKHKSSSSQIIAKHTKSLVITKNGKTLAAYLTPTEISEYKKKFIVDLDPTPPGELIDMLFARLVRKKLLAERCAVKGCKERNVEMHHIRQIEKAGGRHKVRSAREAQILEGIKAVQSALNKKHIPLCVRHHDDLHMGKVFIDELDMNVVI</sequence>
<dbReference type="PANTHER" id="PTHR33642">
    <property type="entry name" value="COX1/OXI3 INTRON 1 PROTEIN-RELATED"/>
    <property type="match status" value="1"/>
</dbReference>
<dbReference type="Pfam" id="PF01348">
    <property type="entry name" value="Intron_maturas2"/>
    <property type="match status" value="1"/>
</dbReference>
<dbReference type="Proteomes" id="UP000822688">
    <property type="component" value="Chromosome 1"/>
</dbReference>